<dbReference type="CDD" id="cd16841">
    <property type="entry name" value="RraA_family"/>
    <property type="match status" value="1"/>
</dbReference>
<evidence type="ECO:0000256" key="6">
    <source>
        <dbReference type="ARBA" id="ARBA00012947"/>
    </source>
</evidence>
<dbReference type="SUPFAM" id="SSF89562">
    <property type="entry name" value="RraA-like"/>
    <property type="match status" value="1"/>
</dbReference>
<evidence type="ECO:0000256" key="4">
    <source>
        <dbReference type="ARBA" id="ARBA00011233"/>
    </source>
</evidence>
<organism evidence="13 14">
    <name type="scientific">Actinophytocola gossypii</name>
    <dbReference type="NCBI Taxonomy" id="2812003"/>
    <lineage>
        <taxon>Bacteria</taxon>
        <taxon>Bacillati</taxon>
        <taxon>Actinomycetota</taxon>
        <taxon>Actinomycetes</taxon>
        <taxon>Pseudonocardiales</taxon>
        <taxon>Pseudonocardiaceae</taxon>
    </lineage>
</organism>
<reference evidence="13 14" key="1">
    <citation type="submission" date="2021-02" db="EMBL/GenBank/DDBJ databases">
        <title>Actinophytocola xerophila sp. nov., isolated from soil of cotton cropping field.</title>
        <authorList>
            <person name="Huang R."/>
            <person name="Chen X."/>
            <person name="Ge X."/>
            <person name="Liu W."/>
        </authorList>
    </citation>
    <scope>NUCLEOTIDE SEQUENCE [LARGE SCALE GENOMIC DNA]</scope>
    <source>
        <strain evidence="13 14">S1-96</strain>
    </source>
</reference>
<name>A0ABT2J1W0_9PSEU</name>
<evidence type="ECO:0000256" key="3">
    <source>
        <dbReference type="ARBA" id="ARBA00008621"/>
    </source>
</evidence>
<evidence type="ECO:0000256" key="10">
    <source>
        <dbReference type="ARBA" id="ARBA00030169"/>
    </source>
</evidence>
<comment type="caution">
    <text evidence="13">The sequence shown here is derived from an EMBL/GenBank/DDBJ whole genome shotgun (WGS) entry which is preliminary data.</text>
</comment>
<evidence type="ECO:0000256" key="8">
    <source>
        <dbReference type="ARBA" id="ARBA00025046"/>
    </source>
</evidence>
<dbReference type="PANTHER" id="PTHR33254:SF4">
    <property type="entry name" value="4-HYDROXY-4-METHYL-2-OXOGLUTARATE ALDOLASE 3-RELATED"/>
    <property type="match status" value="1"/>
</dbReference>
<keyword evidence="14" id="KW-1185">Reference proteome</keyword>
<dbReference type="EC" id="4.1.3.17" evidence="5"/>
<evidence type="ECO:0000256" key="5">
    <source>
        <dbReference type="ARBA" id="ARBA00012213"/>
    </source>
</evidence>
<comment type="subunit">
    <text evidence="4">Homotrimer.</text>
</comment>
<comment type="function">
    <text evidence="8">Catalyzes the aldol cleavage of 4-hydroxy-4-methyl-2-oxoglutarate (HMG) into 2 molecules of pyruvate. Also contains a secondary oxaloacetate (OAA) decarboxylase activity due to the common pyruvate enolate transition state formed following C-C bond cleavage in the retro-aldol and decarboxylation reactions.</text>
</comment>
<dbReference type="EMBL" id="JAFFZE010000004">
    <property type="protein sequence ID" value="MCT2581841.1"/>
    <property type="molecule type" value="Genomic_DNA"/>
</dbReference>
<dbReference type="Proteomes" id="UP001156441">
    <property type="component" value="Unassembled WGS sequence"/>
</dbReference>
<dbReference type="InterPro" id="IPR036704">
    <property type="entry name" value="RraA/RraA-like_sf"/>
</dbReference>
<dbReference type="Gene3D" id="3.50.30.40">
    <property type="entry name" value="Ribonuclease E inhibitor RraA/RraA-like"/>
    <property type="match status" value="1"/>
</dbReference>
<gene>
    <name evidence="13" type="ORF">JT362_01745</name>
</gene>
<evidence type="ECO:0000313" key="13">
    <source>
        <dbReference type="EMBL" id="MCT2581841.1"/>
    </source>
</evidence>
<sequence length="203" mass="21390">MLSARITTELLELGASTVYEGSGLDCWVDPGLRPVWRGARLAGPAFTVRAAPGDNLAVQLGVRAAPAGSVLVVDGAGERVGYWGEILTEIAVQRGLAGLVIDGTVRDVDEIERTGFPVFSRGVAMRHAAKRDRGELGGVLDLAGRRVRPGDVVVADTDGVAVVPHEQLDAVLAGARTRAEKERTRIATIRSGVIPETTAEEGY</sequence>
<evidence type="ECO:0000256" key="2">
    <source>
        <dbReference type="ARBA" id="ARBA00001968"/>
    </source>
</evidence>
<protein>
    <recommendedName>
        <fullName evidence="7">Putative 4-hydroxy-4-methyl-2-oxoglutarate aldolase</fullName>
        <ecNumber evidence="6">4.1.1.112</ecNumber>
        <ecNumber evidence="5">4.1.3.17</ecNumber>
    </recommendedName>
    <alternativeName>
        <fullName evidence="11">Oxaloacetate decarboxylase</fullName>
    </alternativeName>
    <alternativeName>
        <fullName evidence="9">Regulator of ribonuclease activity homolog</fullName>
    </alternativeName>
    <alternativeName>
        <fullName evidence="10">RraA-like protein</fullName>
    </alternativeName>
</protein>
<accession>A0ABT2J1W0</accession>
<comment type="catalytic activity">
    <reaction evidence="12">
        <text>oxaloacetate + H(+) = pyruvate + CO2</text>
        <dbReference type="Rhea" id="RHEA:15641"/>
        <dbReference type="ChEBI" id="CHEBI:15361"/>
        <dbReference type="ChEBI" id="CHEBI:15378"/>
        <dbReference type="ChEBI" id="CHEBI:16452"/>
        <dbReference type="ChEBI" id="CHEBI:16526"/>
        <dbReference type="EC" id="4.1.1.112"/>
    </reaction>
</comment>
<evidence type="ECO:0000256" key="9">
    <source>
        <dbReference type="ARBA" id="ARBA00029596"/>
    </source>
</evidence>
<comment type="similarity">
    <text evidence="3">Belongs to the class II aldolase/RraA-like family.</text>
</comment>
<dbReference type="RefSeq" id="WP_260189200.1">
    <property type="nucleotide sequence ID" value="NZ_JAFFZE010000004.1"/>
</dbReference>
<dbReference type="EC" id="4.1.1.112" evidence="6"/>
<dbReference type="InterPro" id="IPR005493">
    <property type="entry name" value="RraA/RraA-like"/>
</dbReference>
<dbReference type="PANTHER" id="PTHR33254">
    <property type="entry name" value="4-HYDROXY-4-METHYL-2-OXOGLUTARATE ALDOLASE 3-RELATED"/>
    <property type="match status" value="1"/>
</dbReference>
<evidence type="ECO:0000256" key="11">
    <source>
        <dbReference type="ARBA" id="ARBA00032305"/>
    </source>
</evidence>
<comment type="cofactor">
    <cofactor evidence="2">
        <name>a divalent metal cation</name>
        <dbReference type="ChEBI" id="CHEBI:60240"/>
    </cofactor>
</comment>
<evidence type="ECO:0000256" key="1">
    <source>
        <dbReference type="ARBA" id="ARBA00001342"/>
    </source>
</evidence>
<evidence type="ECO:0000256" key="12">
    <source>
        <dbReference type="ARBA" id="ARBA00047973"/>
    </source>
</evidence>
<comment type="catalytic activity">
    <reaction evidence="1">
        <text>4-hydroxy-4-methyl-2-oxoglutarate = 2 pyruvate</text>
        <dbReference type="Rhea" id="RHEA:22748"/>
        <dbReference type="ChEBI" id="CHEBI:15361"/>
        <dbReference type="ChEBI" id="CHEBI:58276"/>
        <dbReference type="EC" id="4.1.3.17"/>
    </reaction>
</comment>
<proteinExistence type="inferred from homology"/>
<evidence type="ECO:0000313" key="14">
    <source>
        <dbReference type="Proteomes" id="UP001156441"/>
    </source>
</evidence>
<dbReference type="Pfam" id="PF03737">
    <property type="entry name" value="RraA-like"/>
    <property type="match status" value="1"/>
</dbReference>
<evidence type="ECO:0000256" key="7">
    <source>
        <dbReference type="ARBA" id="ARBA00016549"/>
    </source>
</evidence>